<dbReference type="PANTHER" id="PTHR43685">
    <property type="entry name" value="GLYCOSYLTRANSFERASE"/>
    <property type="match status" value="1"/>
</dbReference>
<accession>A0ABP8G3H4</accession>
<dbReference type="InterPro" id="IPR050834">
    <property type="entry name" value="Glycosyltransf_2"/>
</dbReference>
<dbReference type="EMBL" id="BAABFT010000003">
    <property type="protein sequence ID" value="GAA4316686.1"/>
    <property type="molecule type" value="Genomic_DNA"/>
</dbReference>
<evidence type="ECO:0000313" key="2">
    <source>
        <dbReference type="EMBL" id="GAA4316686.1"/>
    </source>
</evidence>
<dbReference type="RefSeq" id="WP_345210288.1">
    <property type="nucleotide sequence ID" value="NZ_BAABFT010000003.1"/>
</dbReference>
<dbReference type="Pfam" id="PF00535">
    <property type="entry name" value="Glycos_transf_2"/>
    <property type="match status" value="1"/>
</dbReference>
<reference evidence="3" key="1">
    <citation type="journal article" date="2019" name="Int. J. Syst. Evol. Microbiol.">
        <title>The Global Catalogue of Microorganisms (GCM) 10K type strain sequencing project: providing services to taxonomists for standard genome sequencing and annotation.</title>
        <authorList>
            <consortium name="The Broad Institute Genomics Platform"/>
            <consortium name="The Broad Institute Genome Sequencing Center for Infectious Disease"/>
            <person name="Wu L."/>
            <person name="Ma J."/>
        </authorList>
    </citation>
    <scope>NUCLEOTIDE SEQUENCE [LARGE SCALE GENOMIC DNA]</scope>
    <source>
        <strain evidence="3">JCM 17705</strain>
    </source>
</reference>
<comment type="caution">
    <text evidence="2">The sequence shown here is derived from an EMBL/GenBank/DDBJ whole genome shotgun (WGS) entry which is preliminary data.</text>
</comment>
<evidence type="ECO:0000259" key="1">
    <source>
        <dbReference type="Pfam" id="PF00535"/>
    </source>
</evidence>
<organism evidence="2 3">
    <name type="scientific">Mucilaginibacter gynuensis</name>
    <dbReference type="NCBI Taxonomy" id="1302236"/>
    <lineage>
        <taxon>Bacteria</taxon>
        <taxon>Pseudomonadati</taxon>
        <taxon>Bacteroidota</taxon>
        <taxon>Sphingobacteriia</taxon>
        <taxon>Sphingobacteriales</taxon>
        <taxon>Sphingobacteriaceae</taxon>
        <taxon>Mucilaginibacter</taxon>
    </lineage>
</organism>
<dbReference type="CDD" id="cd00761">
    <property type="entry name" value="Glyco_tranf_GTA_type"/>
    <property type="match status" value="1"/>
</dbReference>
<name>A0ABP8G3H4_9SPHI</name>
<proteinExistence type="predicted"/>
<keyword evidence="3" id="KW-1185">Reference proteome</keyword>
<protein>
    <recommendedName>
        <fullName evidence="1">Glycosyltransferase 2-like domain-containing protein</fullName>
    </recommendedName>
</protein>
<evidence type="ECO:0000313" key="3">
    <source>
        <dbReference type="Proteomes" id="UP001500582"/>
    </source>
</evidence>
<dbReference type="Gene3D" id="3.90.550.10">
    <property type="entry name" value="Spore Coat Polysaccharide Biosynthesis Protein SpsA, Chain A"/>
    <property type="match status" value="1"/>
</dbReference>
<dbReference type="Proteomes" id="UP001500582">
    <property type="component" value="Unassembled WGS sequence"/>
</dbReference>
<dbReference type="InterPro" id="IPR029044">
    <property type="entry name" value="Nucleotide-diphossugar_trans"/>
</dbReference>
<feature type="domain" description="Glycosyltransferase 2-like" evidence="1">
    <location>
        <begin position="3"/>
        <end position="166"/>
    </location>
</feature>
<dbReference type="InterPro" id="IPR001173">
    <property type="entry name" value="Glyco_trans_2-like"/>
</dbReference>
<dbReference type="PANTHER" id="PTHR43685:SF2">
    <property type="entry name" value="GLYCOSYLTRANSFERASE 2-LIKE DOMAIN-CONTAINING PROTEIN"/>
    <property type="match status" value="1"/>
</dbReference>
<gene>
    <name evidence="2" type="ORF">GCM10023149_13840</name>
</gene>
<dbReference type="SUPFAM" id="SSF53448">
    <property type="entry name" value="Nucleotide-diphospho-sugar transferases"/>
    <property type="match status" value="1"/>
</dbReference>
<sequence length="332" mass="37504">MVSICIPTYNQAPYIELAVRSVYNQTVKPFEIIVFDDCSTDQTPQILEKLALEIPILKVFRQPHNLGIAGNVDSCLRAATGDLVVRLDSDDQLFPEYVEKLSALISEYPNAGYAHAAIQEVDQSNNFLNERRLFRKTGFVTGETALMEALKGYRVAANLIMFRREALVAVNYLAGRPNFGEDYHMASAISAAGYGNVYLNEILGYYRVWVDVGNVRQKRKLSEIDGIRRVFDDVLAPAFQRNGWGLTKVNQTRVNFAVRQSDCLGWDIYSEPEKEELVTAIYKLSSAPKVKFFVWLHSNKMGGLFKLFSNLKSVPKSIIKRSVLKLQTSRAK</sequence>